<dbReference type="Gene3D" id="3.30.450.20">
    <property type="entry name" value="PAS domain"/>
    <property type="match status" value="1"/>
</dbReference>
<proteinExistence type="predicted"/>
<dbReference type="EMBL" id="WUPT01000001">
    <property type="protein sequence ID" value="MXQ06484.1"/>
    <property type="molecule type" value="Genomic_DNA"/>
</dbReference>
<sequence length="135" mass="14599">MEVLDPTDGEGNMPTKLEPTFSLAFFRRCLDGAVILNSDGRVGFINDAACSSLGLKGLGDVVQRRWTELWPEEAEEPLTEGMRRVLSGDAVRLAGLQAKSGKFDMLMSPIMNKDGQVESLLAVLFPSGAEPRISG</sequence>
<dbReference type="AlphaFoldDB" id="A0A7C9IE53"/>
<keyword evidence="3" id="KW-1185">Reference proteome</keyword>
<evidence type="ECO:0000313" key="3">
    <source>
        <dbReference type="Proteomes" id="UP000480350"/>
    </source>
</evidence>
<reference evidence="2 3" key="1">
    <citation type="submission" date="2019-12" db="EMBL/GenBank/DDBJ databases">
        <authorList>
            <person name="Lee S.D."/>
        </authorList>
    </citation>
    <scope>NUCLEOTIDE SEQUENCE [LARGE SCALE GENOMIC DNA]</scope>
    <source>
        <strain evidence="2 3">GH1-50</strain>
    </source>
</reference>
<name>A0A7C9IE53_9RHOB</name>
<dbReference type="SMART" id="SM00091">
    <property type="entry name" value="PAS"/>
    <property type="match status" value="1"/>
</dbReference>
<dbReference type="Proteomes" id="UP000480350">
    <property type="component" value="Unassembled WGS sequence"/>
</dbReference>
<dbReference type="RefSeq" id="WP_160762418.1">
    <property type="nucleotide sequence ID" value="NZ_WUPT01000001.1"/>
</dbReference>
<dbReference type="InterPro" id="IPR013656">
    <property type="entry name" value="PAS_4"/>
</dbReference>
<reference evidence="2 3" key="2">
    <citation type="submission" date="2020-03" db="EMBL/GenBank/DDBJ databases">
        <title>Kangsaoukella pontilimi gen. nov., sp. nov., a new member of the family Rhodobacteraceae isolated from a tidal mudflat.</title>
        <authorList>
            <person name="Kim I.S."/>
        </authorList>
    </citation>
    <scope>NUCLEOTIDE SEQUENCE [LARGE SCALE GENOMIC DNA]</scope>
    <source>
        <strain evidence="2 3">GH1-50</strain>
    </source>
</reference>
<organism evidence="2 3">
    <name type="scientific">Kangsaoukella pontilimi</name>
    <dbReference type="NCBI Taxonomy" id="2691042"/>
    <lineage>
        <taxon>Bacteria</taxon>
        <taxon>Pseudomonadati</taxon>
        <taxon>Pseudomonadota</taxon>
        <taxon>Alphaproteobacteria</taxon>
        <taxon>Rhodobacterales</taxon>
        <taxon>Paracoccaceae</taxon>
        <taxon>Kangsaoukella</taxon>
    </lineage>
</organism>
<protein>
    <submittedName>
        <fullName evidence="2">PAS domain-containing protein</fullName>
    </submittedName>
</protein>
<dbReference type="SUPFAM" id="SSF55785">
    <property type="entry name" value="PYP-like sensor domain (PAS domain)"/>
    <property type="match status" value="1"/>
</dbReference>
<accession>A0A7C9IE53</accession>
<evidence type="ECO:0000259" key="1">
    <source>
        <dbReference type="SMART" id="SM00091"/>
    </source>
</evidence>
<evidence type="ECO:0000313" key="2">
    <source>
        <dbReference type="EMBL" id="MXQ06484.1"/>
    </source>
</evidence>
<feature type="domain" description="PAS" evidence="1">
    <location>
        <begin position="20"/>
        <end position="87"/>
    </location>
</feature>
<dbReference type="CDD" id="cd00130">
    <property type="entry name" value="PAS"/>
    <property type="match status" value="1"/>
</dbReference>
<dbReference type="InterPro" id="IPR000014">
    <property type="entry name" value="PAS"/>
</dbReference>
<dbReference type="InterPro" id="IPR035965">
    <property type="entry name" value="PAS-like_dom_sf"/>
</dbReference>
<dbReference type="Pfam" id="PF08448">
    <property type="entry name" value="PAS_4"/>
    <property type="match status" value="1"/>
</dbReference>
<comment type="caution">
    <text evidence="2">The sequence shown here is derived from an EMBL/GenBank/DDBJ whole genome shotgun (WGS) entry which is preliminary data.</text>
</comment>
<gene>
    <name evidence="2" type="ORF">GQ651_01355</name>
</gene>